<dbReference type="InterPro" id="IPR043216">
    <property type="entry name" value="PAP-like"/>
</dbReference>
<evidence type="ECO:0000256" key="2">
    <source>
        <dbReference type="ARBA" id="ARBA00008816"/>
    </source>
</evidence>
<dbReference type="InterPro" id="IPR036938">
    <property type="entry name" value="PAP2/HPO_sf"/>
</dbReference>
<dbReference type="CDD" id="cd03390">
    <property type="entry name" value="PAP2_containing_1_like"/>
    <property type="match status" value="1"/>
</dbReference>
<name>A0A8H3IVM3_9LECA</name>
<dbReference type="SUPFAM" id="SSF48317">
    <property type="entry name" value="Acid phosphatase/Vanadium-dependent haloperoxidase"/>
    <property type="match status" value="1"/>
</dbReference>
<organism evidence="9 10">
    <name type="scientific">Heterodermia speciosa</name>
    <dbReference type="NCBI Taxonomy" id="116794"/>
    <lineage>
        <taxon>Eukaryota</taxon>
        <taxon>Fungi</taxon>
        <taxon>Dikarya</taxon>
        <taxon>Ascomycota</taxon>
        <taxon>Pezizomycotina</taxon>
        <taxon>Lecanoromycetes</taxon>
        <taxon>OSLEUM clade</taxon>
        <taxon>Lecanoromycetidae</taxon>
        <taxon>Caliciales</taxon>
        <taxon>Physciaceae</taxon>
        <taxon>Heterodermia</taxon>
    </lineage>
</organism>
<feature type="region of interest" description="Disordered" evidence="6">
    <location>
        <begin position="355"/>
        <end position="389"/>
    </location>
</feature>
<evidence type="ECO:0000256" key="7">
    <source>
        <dbReference type="SAM" id="Phobius"/>
    </source>
</evidence>
<feature type="transmembrane region" description="Helical" evidence="7">
    <location>
        <begin position="64"/>
        <end position="86"/>
    </location>
</feature>
<gene>
    <name evidence="9" type="ORF">HETSPECPRED_009821</name>
</gene>
<feature type="region of interest" description="Disordered" evidence="6">
    <location>
        <begin position="228"/>
        <end position="252"/>
    </location>
</feature>
<feature type="domain" description="Phosphatidic acid phosphatase type 2/haloperoxidase" evidence="8">
    <location>
        <begin position="109"/>
        <end position="319"/>
    </location>
</feature>
<protein>
    <recommendedName>
        <fullName evidence="8">Phosphatidic acid phosphatase type 2/haloperoxidase domain-containing protein</fullName>
    </recommendedName>
</protein>
<dbReference type="GO" id="GO:0046839">
    <property type="term" value="P:phospholipid dephosphorylation"/>
    <property type="evidence" value="ECO:0007669"/>
    <property type="project" value="TreeGrafter"/>
</dbReference>
<dbReference type="EMBL" id="CAJPDS010000083">
    <property type="protein sequence ID" value="CAF9935530.1"/>
    <property type="molecule type" value="Genomic_DNA"/>
</dbReference>
<comment type="caution">
    <text evidence="9">The sequence shown here is derived from an EMBL/GenBank/DDBJ whole genome shotgun (WGS) entry which is preliminary data.</text>
</comment>
<evidence type="ECO:0000256" key="6">
    <source>
        <dbReference type="SAM" id="MobiDB-lite"/>
    </source>
</evidence>
<feature type="transmembrane region" description="Helical" evidence="7">
    <location>
        <begin position="298"/>
        <end position="316"/>
    </location>
</feature>
<reference evidence="9" key="1">
    <citation type="submission" date="2021-03" db="EMBL/GenBank/DDBJ databases">
        <authorList>
            <person name="Tagirdzhanova G."/>
        </authorList>
    </citation>
    <scope>NUCLEOTIDE SEQUENCE</scope>
</reference>
<keyword evidence="5 7" id="KW-0472">Membrane</keyword>
<sequence>MSSQFRAAGSRVALSYVLDWVVIILIAIIAGTITFIEPNHRPFSLVDPDISFPYVEHQKVSTSVLFVVSLVAPAIIIALVSLVFVPNPIAREPKSQAWKRKLWEWNVGWMGLALSCAITVLFTNALKLLVGRPRPDLLSRCDPNLSEISSHVLGGIRDQISEGTLVSSTICLQINHGILKDGFQSFPSGHASLTFAGLFYFALYLCSKFAIKLPAPFPYFSTHNHAPSSVSSMPIPRGAGEPANGEKTSRVMPSETNIRSFRDEAAAPPIFLLILPLIPICVATYISSTRFSDFRHHGFDIIFGAIEGLIFSWGSFRIYHIPVTQGDGWAWGPRSASRAFGVSIGTSGYVENRLPKKSDDIEAGQPNTDMETHSSKLNIEHGTAVQSGV</sequence>
<feature type="transmembrane region" description="Helical" evidence="7">
    <location>
        <begin position="12"/>
        <end position="36"/>
    </location>
</feature>
<dbReference type="GO" id="GO:0016020">
    <property type="term" value="C:membrane"/>
    <property type="evidence" value="ECO:0007669"/>
    <property type="project" value="UniProtKB-SubCell"/>
</dbReference>
<dbReference type="PANTHER" id="PTHR10165">
    <property type="entry name" value="LIPID PHOSPHATE PHOSPHATASE"/>
    <property type="match status" value="1"/>
</dbReference>
<dbReference type="AlphaFoldDB" id="A0A8H3IVM3"/>
<dbReference type="FunFam" id="1.20.144.10:FF:000042">
    <property type="entry name" value="PAP2 domain protein"/>
    <property type="match status" value="1"/>
</dbReference>
<dbReference type="GO" id="GO:0008195">
    <property type="term" value="F:phosphatidate phosphatase activity"/>
    <property type="evidence" value="ECO:0007669"/>
    <property type="project" value="TreeGrafter"/>
</dbReference>
<comment type="subcellular location">
    <subcellularLocation>
        <location evidence="1">Membrane</location>
        <topology evidence="1">Multi-pass membrane protein</topology>
    </subcellularLocation>
</comment>
<evidence type="ECO:0000256" key="5">
    <source>
        <dbReference type="ARBA" id="ARBA00023136"/>
    </source>
</evidence>
<evidence type="ECO:0000256" key="3">
    <source>
        <dbReference type="ARBA" id="ARBA00022692"/>
    </source>
</evidence>
<proteinExistence type="inferred from homology"/>
<evidence type="ECO:0000259" key="8">
    <source>
        <dbReference type="Pfam" id="PF01569"/>
    </source>
</evidence>
<dbReference type="InterPro" id="IPR000326">
    <property type="entry name" value="PAP2/HPO"/>
</dbReference>
<keyword evidence="4 7" id="KW-1133">Transmembrane helix</keyword>
<feature type="transmembrane region" description="Helical" evidence="7">
    <location>
        <begin position="107"/>
        <end position="130"/>
    </location>
</feature>
<keyword evidence="3 7" id="KW-0812">Transmembrane</keyword>
<dbReference type="PANTHER" id="PTHR10165:SF154">
    <property type="entry name" value="PAP2 DOMAIN PROTEIN (AFU_ORTHOLOGUE AFUA_1G09730)"/>
    <property type="match status" value="1"/>
</dbReference>
<evidence type="ECO:0000256" key="4">
    <source>
        <dbReference type="ARBA" id="ARBA00022989"/>
    </source>
</evidence>
<feature type="transmembrane region" description="Helical" evidence="7">
    <location>
        <begin position="191"/>
        <end position="211"/>
    </location>
</feature>
<accession>A0A8H3IVM3</accession>
<evidence type="ECO:0000313" key="9">
    <source>
        <dbReference type="EMBL" id="CAF9935530.1"/>
    </source>
</evidence>
<dbReference type="Pfam" id="PF01569">
    <property type="entry name" value="PAP2"/>
    <property type="match status" value="1"/>
</dbReference>
<keyword evidence="10" id="KW-1185">Reference proteome</keyword>
<dbReference type="Proteomes" id="UP000664521">
    <property type="component" value="Unassembled WGS sequence"/>
</dbReference>
<dbReference type="OrthoDB" id="10030083at2759"/>
<evidence type="ECO:0000256" key="1">
    <source>
        <dbReference type="ARBA" id="ARBA00004141"/>
    </source>
</evidence>
<evidence type="ECO:0000313" key="10">
    <source>
        <dbReference type="Proteomes" id="UP000664521"/>
    </source>
</evidence>
<feature type="transmembrane region" description="Helical" evidence="7">
    <location>
        <begin position="266"/>
        <end position="286"/>
    </location>
</feature>
<dbReference type="GO" id="GO:0006644">
    <property type="term" value="P:phospholipid metabolic process"/>
    <property type="evidence" value="ECO:0007669"/>
    <property type="project" value="InterPro"/>
</dbReference>
<dbReference type="Gene3D" id="1.20.144.10">
    <property type="entry name" value="Phosphatidic acid phosphatase type 2/haloperoxidase"/>
    <property type="match status" value="1"/>
</dbReference>
<comment type="similarity">
    <text evidence="2">Belongs to the PA-phosphatase related phosphoesterase family.</text>
</comment>